<dbReference type="SMART" id="SM00355">
    <property type="entry name" value="ZnF_C2H2"/>
    <property type="match status" value="2"/>
</dbReference>
<evidence type="ECO:0000313" key="9">
    <source>
        <dbReference type="EMBL" id="CAD5113512.1"/>
    </source>
</evidence>
<evidence type="ECO:0000313" key="10">
    <source>
        <dbReference type="Proteomes" id="UP000549394"/>
    </source>
</evidence>
<accession>A0A7I8VC97</accession>
<evidence type="ECO:0000259" key="8">
    <source>
        <dbReference type="PROSITE" id="PS50157"/>
    </source>
</evidence>
<dbReference type="InterPro" id="IPR018253">
    <property type="entry name" value="DnaJ_domain_CS"/>
</dbReference>
<feature type="compositionally biased region" description="Low complexity" evidence="6">
    <location>
        <begin position="406"/>
        <end position="420"/>
    </location>
</feature>
<feature type="domain" description="J" evidence="7">
    <location>
        <begin position="3"/>
        <end position="69"/>
    </location>
</feature>
<organism evidence="9 10">
    <name type="scientific">Dimorphilus gyrociliatus</name>
    <dbReference type="NCBI Taxonomy" id="2664684"/>
    <lineage>
        <taxon>Eukaryota</taxon>
        <taxon>Metazoa</taxon>
        <taxon>Spiralia</taxon>
        <taxon>Lophotrochozoa</taxon>
        <taxon>Annelida</taxon>
        <taxon>Polychaeta</taxon>
        <taxon>Polychaeta incertae sedis</taxon>
        <taxon>Dinophilidae</taxon>
        <taxon>Dimorphilus</taxon>
    </lineage>
</organism>
<proteinExistence type="predicted"/>
<dbReference type="OrthoDB" id="552049at2759"/>
<evidence type="ECO:0000256" key="1">
    <source>
        <dbReference type="ARBA" id="ARBA00022723"/>
    </source>
</evidence>
<dbReference type="SMART" id="SM00271">
    <property type="entry name" value="DnaJ"/>
    <property type="match status" value="1"/>
</dbReference>
<protein>
    <recommendedName>
        <fullName evidence="4">DnaJ homolog subfamily C member 21</fullName>
    </recommendedName>
</protein>
<dbReference type="InterPro" id="IPR036236">
    <property type="entry name" value="Znf_C2H2_sf"/>
</dbReference>
<dbReference type="Gene3D" id="3.30.160.60">
    <property type="entry name" value="Classic Zinc Finger"/>
    <property type="match status" value="1"/>
</dbReference>
<gene>
    <name evidence="9" type="ORF">DGYR_LOCUS2488</name>
</gene>
<dbReference type="Proteomes" id="UP000549394">
    <property type="component" value="Unassembled WGS sequence"/>
</dbReference>
<evidence type="ECO:0000256" key="6">
    <source>
        <dbReference type="SAM" id="MobiDB-lite"/>
    </source>
</evidence>
<dbReference type="Pfam" id="PF00226">
    <property type="entry name" value="DnaJ"/>
    <property type="match status" value="1"/>
</dbReference>
<keyword evidence="10" id="KW-1185">Reference proteome</keyword>
<dbReference type="FunFam" id="1.10.287.110:FF:000046">
    <property type="entry name" value="dnaJ homolog subfamily C member 21"/>
    <property type="match status" value="1"/>
</dbReference>
<dbReference type="SMART" id="SM00451">
    <property type="entry name" value="ZnF_U1"/>
    <property type="match status" value="2"/>
</dbReference>
<dbReference type="PRINTS" id="PR00625">
    <property type="entry name" value="JDOMAIN"/>
</dbReference>
<dbReference type="Pfam" id="PF12171">
    <property type="entry name" value="zf-C2H2_jaz"/>
    <property type="match status" value="1"/>
</dbReference>
<dbReference type="SUPFAM" id="SSF46565">
    <property type="entry name" value="Chaperone J-domain"/>
    <property type="match status" value="1"/>
</dbReference>
<name>A0A7I8VC97_9ANNE</name>
<evidence type="ECO:0000256" key="3">
    <source>
        <dbReference type="ARBA" id="ARBA00022833"/>
    </source>
</evidence>
<dbReference type="PROSITE" id="PS50076">
    <property type="entry name" value="DNAJ_2"/>
    <property type="match status" value="1"/>
</dbReference>
<dbReference type="InterPro" id="IPR013087">
    <property type="entry name" value="Znf_C2H2_type"/>
</dbReference>
<evidence type="ECO:0000256" key="5">
    <source>
        <dbReference type="PROSITE-ProRule" id="PRU00042"/>
    </source>
</evidence>
<keyword evidence="3" id="KW-0862">Zinc</keyword>
<feature type="region of interest" description="Disordered" evidence="6">
    <location>
        <begin position="549"/>
        <end position="572"/>
    </location>
</feature>
<dbReference type="PROSITE" id="PS00636">
    <property type="entry name" value="DNAJ_1"/>
    <property type="match status" value="1"/>
</dbReference>
<evidence type="ECO:0000256" key="4">
    <source>
        <dbReference type="ARBA" id="ARBA00074367"/>
    </source>
</evidence>
<feature type="domain" description="C2H2-type" evidence="8">
    <location>
        <begin position="525"/>
        <end position="550"/>
    </location>
</feature>
<feature type="compositionally biased region" description="Basic and acidic residues" evidence="6">
    <location>
        <begin position="549"/>
        <end position="563"/>
    </location>
</feature>
<dbReference type="CDD" id="cd06257">
    <property type="entry name" value="DnaJ"/>
    <property type="match status" value="1"/>
</dbReference>
<dbReference type="InterPro" id="IPR003604">
    <property type="entry name" value="Matrin/U1-like-C_Znf_C2H2"/>
</dbReference>
<dbReference type="InterPro" id="IPR036869">
    <property type="entry name" value="J_dom_sf"/>
</dbReference>
<keyword evidence="1" id="KW-0479">Metal-binding</keyword>
<feature type="compositionally biased region" description="Basic residues" evidence="6">
    <location>
        <begin position="452"/>
        <end position="463"/>
    </location>
</feature>
<dbReference type="PROSITE" id="PS50157">
    <property type="entry name" value="ZINC_FINGER_C2H2_2"/>
    <property type="match status" value="1"/>
</dbReference>
<comment type="caution">
    <text evidence="9">The sequence shown here is derived from an EMBL/GenBank/DDBJ whole genome shotgun (WGS) entry which is preliminary data.</text>
</comment>
<dbReference type="InterPro" id="IPR054076">
    <property type="entry name" value="ZUO1-like_ZHD"/>
</dbReference>
<dbReference type="GO" id="GO:0005737">
    <property type="term" value="C:cytoplasm"/>
    <property type="evidence" value="ECO:0007669"/>
    <property type="project" value="TreeGrafter"/>
</dbReference>
<feature type="compositionally biased region" description="Basic residues" evidence="6">
    <location>
        <begin position="500"/>
        <end position="510"/>
    </location>
</feature>
<dbReference type="InterPro" id="IPR022755">
    <property type="entry name" value="Znf_C2H2_jaz"/>
</dbReference>
<feature type="compositionally biased region" description="Basic and acidic residues" evidence="6">
    <location>
        <begin position="425"/>
        <end position="445"/>
    </location>
</feature>
<evidence type="ECO:0000256" key="2">
    <source>
        <dbReference type="ARBA" id="ARBA00022771"/>
    </source>
</evidence>
<dbReference type="Pfam" id="PF21884">
    <property type="entry name" value="ZUO1-like_ZHD"/>
    <property type="match status" value="1"/>
</dbReference>
<keyword evidence="2 5" id="KW-0863">Zinc-finger</keyword>
<dbReference type="PROSITE" id="PS00028">
    <property type="entry name" value="ZINC_FINGER_C2H2_1"/>
    <property type="match status" value="2"/>
</dbReference>
<dbReference type="InterPro" id="IPR001623">
    <property type="entry name" value="DnaJ_domain"/>
</dbReference>
<feature type="region of interest" description="Disordered" evidence="6">
    <location>
        <begin position="345"/>
        <end position="523"/>
    </location>
</feature>
<dbReference type="SUPFAM" id="SSF57667">
    <property type="entry name" value="beta-beta-alpha zinc fingers"/>
    <property type="match status" value="1"/>
</dbReference>
<dbReference type="GO" id="GO:0008270">
    <property type="term" value="F:zinc ion binding"/>
    <property type="evidence" value="ECO:0007669"/>
    <property type="project" value="UniProtKB-KW"/>
</dbReference>
<feature type="compositionally biased region" description="Acidic residues" evidence="6">
    <location>
        <begin position="351"/>
        <end position="372"/>
    </location>
</feature>
<dbReference type="PANTHER" id="PTHR44029">
    <property type="entry name" value="DNAJ HOMOLOG SUBFAMILY C MEMBER 21"/>
    <property type="match status" value="1"/>
</dbReference>
<dbReference type="Gene3D" id="1.10.287.110">
    <property type="entry name" value="DnaJ domain"/>
    <property type="match status" value="1"/>
</dbReference>
<dbReference type="PANTHER" id="PTHR44029:SF1">
    <property type="entry name" value="DNAJ HOMOLOG SUBFAMILY C MEMBER 21"/>
    <property type="match status" value="1"/>
</dbReference>
<dbReference type="AlphaFoldDB" id="A0A7I8VC97"/>
<dbReference type="EMBL" id="CAJFCJ010000004">
    <property type="protein sequence ID" value="CAD5113512.1"/>
    <property type="molecule type" value="Genomic_DNA"/>
</dbReference>
<reference evidence="9 10" key="1">
    <citation type="submission" date="2020-08" db="EMBL/GenBank/DDBJ databases">
        <authorList>
            <person name="Hejnol A."/>
        </authorList>
    </citation>
    <scope>NUCLEOTIDE SEQUENCE [LARGE SCALE GENOMIC DNA]</scope>
</reference>
<dbReference type="GO" id="GO:0003676">
    <property type="term" value="F:nucleic acid binding"/>
    <property type="evidence" value="ECO:0007669"/>
    <property type="project" value="InterPro"/>
</dbReference>
<sequence length="572" mass="67357">MKCHYEVLNVERTADEKDITKSYRKLALKYHPDKNPDCIEECTKQFHLIQQAYEVLTDPQEKAFYDKHREEILKGGLGKGGDYKDDCLNVYEYFNSACYSGFDDSDNGFYTIYRKIFEKIAAEDIEYLDDPDDLLLLYPCFGNSESTSEDVKIFYGRWEAYSTRKSFVWVDEYDIREAPNRYVRRQIERENKKHRDKAKKERNEEVQALVAYVKKRDKRMIAYRKKLEERKVEIARQTQEKMLKDRQERQKRMEDFKEADWSSMSTLEKELEMLEKNVSAQFHDEDESSSDISNEENIDELLDALYCPACDRMFKTPKAKQNHENSKKHKENVALLKEELVEEDKHLQDDILLDEELEGEEIEEEEEEEEEIVEKKPKKNKKQKKKQKKFQTYNGLLEEDDELDVVDNNSSNDGVNFTEANENENNDKKEQANDGCRFEDNHLSEPNDSSSKKNKKQRRKKKAAVVDILCNNSEPENVQEIPILNSVSSEESKNENTKSKSQKKNKRKEKKQQGDEDSITTNQAHFCNTCSREFSSKNKLFSHLKETGHALRLEGEDKAEPSRKKLGKKGKR</sequence>
<feature type="compositionally biased region" description="Basic residues" evidence="6">
    <location>
        <begin position="376"/>
        <end position="389"/>
    </location>
</feature>
<dbReference type="InterPro" id="IPR051964">
    <property type="entry name" value="Chaperone_stress_response"/>
</dbReference>
<evidence type="ECO:0000259" key="7">
    <source>
        <dbReference type="PROSITE" id="PS50076"/>
    </source>
</evidence>